<accession>A0A0A9BM51</accession>
<sequence length="35" mass="4344">MGLINQKFQNLAFQKERDKIFLLLNIQLHWHHKKL</sequence>
<name>A0A0A9BM51_ARUDO</name>
<evidence type="ECO:0000313" key="1">
    <source>
        <dbReference type="EMBL" id="JAD60347.1"/>
    </source>
</evidence>
<reference evidence="1" key="1">
    <citation type="submission" date="2014-09" db="EMBL/GenBank/DDBJ databases">
        <authorList>
            <person name="Magalhaes I.L.F."/>
            <person name="Oliveira U."/>
            <person name="Santos F.R."/>
            <person name="Vidigal T.H.D.A."/>
            <person name="Brescovit A.D."/>
            <person name="Santos A.J."/>
        </authorList>
    </citation>
    <scope>NUCLEOTIDE SEQUENCE</scope>
    <source>
        <tissue evidence="1">Shoot tissue taken approximately 20 cm above the soil surface</tissue>
    </source>
</reference>
<reference evidence="1" key="2">
    <citation type="journal article" date="2015" name="Data Brief">
        <title>Shoot transcriptome of the giant reed, Arundo donax.</title>
        <authorList>
            <person name="Barrero R.A."/>
            <person name="Guerrero F.D."/>
            <person name="Moolhuijzen P."/>
            <person name="Goolsby J.A."/>
            <person name="Tidwell J."/>
            <person name="Bellgard S.E."/>
            <person name="Bellgard M.I."/>
        </authorList>
    </citation>
    <scope>NUCLEOTIDE SEQUENCE</scope>
    <source>
        <tissue evidence="1">Shoot tissue taken approximately 20 cm above the soil surface</tissue>
    </source>
</reference>
<dbReference type="AlphaFoldDB" id="A0A0A9BM51"/>
<dbReference type="EMBL" id="GBRH01237548">
    <property type="protein sequence ID" value="JAD60347.1"/>
    <property type="molecule type" value="Transcribed_RNA"/>
</dbReference>
<organism evidence="1">
    <name type="scientific">Arundo donax</name>
    <name type="common">Giant reed</name>
    <name type="synonym">Donax arundinaceus</name>
    <dbReference type="NCBI Taxonomy" id="35708"/>
    <lineage>
        <taxon>Eukaryota</taxon>
        <taxon>Viridiplantae</taxon>
        <taxon>Streptophyta</taxon>
        <taxon>Embryophyta</taxon>
        <taxon>Tracheophyta</taxon>
        <taxon>Spermatophyta</taxon>
        <taxon>Magnoliopsida</taxon>
        <taxon>Liliopsida</taxon>
        <taxon>Poales</taxon>
        <taxon>Poaceae</taxon>
        <taxon>PACMAD clade</taxon>
        <taxon>Arundinoideae</taxon>
        <taxon>Arundineae</taxon>
        <taxon>Arundo</taxon>
    </lineage>
</organism>
<proteinExistence type="predicted"/>
<protein>
    <submittedName>
        <fullName evidence="1">Uncharacterized protein</fullName>
    </submittedName>
</protein>